<dbReference type="PANTHER" id="PTHR19969">
    <property type="entry name" value="SH2-SH3 ADAPTOR PROTEIN-RELATED"/>
    <property type="match status" value="1"/>
</dbReference>
<name>A0A8J4TI31_9TREM</name>
<dbReference type="GO" id="GO:0005737">
    <property type="term" value="C:cytoplasm"/>
    <property type="evidence" value="ECO:0007669"/>
    <property type="project" value="TreeGrafter"/>
</dbReference>
<dbReference type="Gene3D" id="3.30.505.10">
    <property type="entry name" value="SH2 domain"/>
    <property type="match status" value="1"/>
</dbReference>
<dbReference type="GO" id="GO:0035591">
    <property type="term" value="F:signaling adaptor activity"/>
    <property type="evidence" value="ECO:0007669"/>
    <property type="project" value="TreeGrafter"/>
</dbReference>
<evidence type="ECO:0000313" key="6">
    <source>
        <dbReference type="Proteomes" id="UP000748531"/>
    </source>
</evidence>
<feature type="region of interest" description="Disordered" evidence="3">
    <location>
        <begin position="695"/>
        <end position="727"/>
    </location>
</feature>
<feature type="compositionally biased region" description="Polar residues" evidence="3">
    <location>
        <begin position="434"/>
        <end position="448"/>
    </location>
</feature>
<dbReference type="GO" id="GO:0016477">
    <property type="term" value="P:cell migration"/>
    <property type="evidence" value="ECO:0007669"/>
    <property type="project" value="TreeGrafter"/>
</dbReference>
<feature type="compositionally biased region" description="Low complexity" evidence="3">
    <location>
        <begin position="402"/>
        <end position="411"/>
    </location>
</feature>
<dbReference type="SMART" id="SM00252">
    <property type="entry name" value="SH2"/>
    <property type="match status" value="1"/>
</dbReference>
<dbReference type="InterPro" id="IPR000980">
    <property type="entry name" value="SH2"/>
</dbReference>
<feature type="compositionally biased region" description="Polar residues" evidence="3">
    <location>
        <begin position="695"/>
        <end position="708"/>
    </location>
</feature>
<dbReference type="GO" id="GO:0030971">
    <property type="term" value="F:receptor tyrosine kinase binding"/>
    <property type="evidence" value="ECO:0007669"/>
    <property type="project" value="TreeGrafter"/>
</dbReference>
<evidence type="ECO:0000259" key="4">
    <source>
        <dbReference type="PROSITE" id="PS50001"/>
    </source>
</evidence>
<reference evidence="5" key="1">
    <citation type="submission" date="2019-05" db="EMBL/GenBank/DDBJ databases">
        <title>Annotation for the trematode Paragonimus heterotremus.</title>
        <authorList>
            <person name="Choi Y.-J."/>
        </authorList>
    </citation>
    <scope>NUCLEOTIDE SEQUENCE</scope>
    <source>
        <strain evidence="5">LC</strain>
    </source>
</reference>
<dbReference type="OrthoDB" id="5914531at2759"/>
<dbReference type="InterPro" id="IPR036860">
    <property type="entry name" value="SH2_dom_sf"/>
</dbReference>
<keyword evidence="1 2" id="KW-0727">SH2 domain</keyword>
<evidence type="ECO:0000313" key="5">
    <source>
        <dbReference type="EMBL" id="KAF5401806.1"/>
    </source>
</evidence>
<dbReference type="GO" id="GO:0007167">
    <property type="term" value="P:enzyme-linked receptor protein signaling pathway"/>
    <property type="evidence" value="ECO:0007669"/>
    <property type="project" value="TreeGrafter"/>
</dbReference>
<feature type="compositionally biased region" description="Basic residues" evidence="3">
    <location>
        <begin position="936"/>
        <end position="951"/>
    </location>
</feature>
<dbReference type="SUPFAM" id="SSF55550">
    <property type="entry name" value="SH2 domain"/>
    <property type="match status" value="1"/>
</dbReference>
<feature type="compositionally biased region" description="Pro residues" evidence="3">
    <location>
        <begin position="375"/>
        <end position="390"/>
    </location>
</feature>
<feature type="region of interest" description="Disordered" evidence="3">
    <location>
        <begin position="927"/>
        <end position="965"/>
    </location>
</feature>
<feature type="region of interest" description="Disordered" evidence="3">
    <location>
        <begin position="22"/>
        <end position="71"/>
    </location>
</feature>
<dbReference type="Proteomes" id="UP000748531">
    <property type="component" value="Unassembled WGS sequence"/>
</dbReference>
<dbReference type="EMBL" id="LUCH01002225">
    <property type="protein sequence ID" value="KAF5401806.1"/>
    <property type="molecule type" value="Genomic_DNA"/>
</dbReference>
<feature type="domain" description="SH2" evidence="4">
    <location>
        <begin position="1072"/>
        <end position="1168"/>
    </location>
</feature>
<comment type="caution">
    <text evidence="5">The sequence shown here is derived from an EMBL/GenBank/DDBJ whole genome shotgun (WGS) entry which is preliminary data.</text>
</comment>
<dbReference type="InterPro" id="IPR051184">
    <property type="entry name" value="Tyrosine-phos_adapter"/>
</dbReference>
<feature type="region of interest" description="Disordered" evidence="3">
    <location>
        <begin position="112"/>
        <end position="137"/>
    </location>
</feature>
<sequence>MATQALNLSSIQSTQSATVSAMSLKSDEIPSSTPLIESGSSVMNKSGANHQTDKESFIQGTSTARPSSLNTGKRGHLYVNLPMELPVLERNRIRTVQQDTIPSKLDANAQLSASNQLDPTDPIHESFSPPELDERNPDRFNQAELCKTKCEQQDKFCWSPRCPPDGAAFYENSPPNSSISSSPTTKPIPDRKCIDSNDKQTQFLVNSAVIPPSNTTTELKGFIFDKISSTISSASTTDSYLISSQASPFPLTTISTASEQLFRQHCRAHLETVSTTSAQMPAVALKAFSPTVTLNSLTRPSLTGRQYQNEPVESNLTSGCQEKCVGGSNVPVELSISSVSPSLPVDHLHHQYQRLTSNNLQTQTVVEPNRSISSPTPPPLPPPPSPPMVPAVPRRDPTTALQQQQQPSQQSENSPAFSTLPEQVAVSKPKATNIDDNTPTSLSNGTNQNRLTIDVRDNRKTGFPNLTGYSTNKDENTTSQINIPSVLTVPSTTHSVIKPVINRPTTMKTSPTAEFLISPASYQRHVSFPNSTTTGSVADGRSVVPWNLGTRDLSQEVADVSRTSETNTKNQETVTLSTSVFSDGTPQWIPPGQKISRHRLLSCPPSKLVEFAAQDDTTSASLSARSQMTKGGRLALAERPTCLLNKSQNNMETNQPCNRQKLAELLSCRSERYSRRHCTTSDMEMLRALNHQLSPGRTESANDQTPTEYLNGRSPFKAPVPTHDNTPVTLREYQPLSPAEAEWWRVQQRSKMIALNQAQTSDHPEMVNGSHLFQRQISAGPTFNFSPTKTKLSPSSGLFSEESSSVLIDVERSRSFQPDNYRTVASKSSPRNCVSEQAVAQLREGNRTSLVYKIHGAGLPDTSARYVADPRMAHGDAMPSMHLMQRMSVDEPQTPEGVDCESLPSMTQSVFFPPNAAWAQSTHHSFIDKSQCSSSGRRRRSKHGVARSHSHRTVDQLMSKQLSRESDADQLGYGLPMAYYQRSISHTVPSDVTAATGDWPPVLAQWHHRRPVVYSTESFDPVVRSQWQIRKEKRSKSGRSTHDLVNVDVGRQMQPHHHSASAIFERLDIQPWFHFDLSRANAEKILKSTPVGSFLVRQSETSKSEYSLSIRRENDVLHMRISKDENSGHYVLGEYSQPYPSISAMIYRYTRSLLPVRGTKPILLQFPVERTVQTQSLPKN</sequence>
<gene>
    <name evidence="5" type="ORF">PHET_04983</name>
</gene>
<feature type="region of interest" description="Disordered" evidence="3">
    <location>
        <begin position="356"/>
        <end position="448"/>
    </location>
</feature>
<feature type="compositionally biased region" description="Polar residues" evidence="3">
    <location>
        <begin position="412"/>
        <end position="421"/>
    </location>
</feature>
<evidence type="ECO:0000256" key="3">
    <source>
        <dbReference type="SAM" id="MobiDB-lite"/>
    </source>
</evidence>
<feature type="compositionally biased region" description="Polar residues" evidence="3">
    <location>
        <begin position="22"/>
        <end position="50"/>
    </location>
</feature>
<dbReference type="PROSITE" id="PS50001">
    <property type="entry name" value="SH2"/>
    <property type="match status" value="1"/>
</dbReference>
<dbReference type="AlphaFoldDB" id="A0A8J4TI31"/>
<protein>
    <recommendedName>
        <fullName evidence="4">SH2 domain-containing protein</fullName>
    </recommendedName>
</protein>
<keyword evidence="6" id="KW-1185">Reference proteome</keyword>
<dbReference type="Pfam" id="PF00017">
    <property type="entry name" value="SH2"/>
    <property type="match status" value="1"/>
</dbReference>
<evidence type="ECO:0000256" key="1">
    <source>
        <dbReference type="ARBA" id="ARBA00022999"/>
    </source>
</evidence>
<proteinExistence type="predicted"/>
<evidence type="ECO:0000256" key="2">
    <source>
        <dbReference type="PROSITE-ProRule" id="PRU00191"/>
    </source>
</evidence>
<dbReference type="PRINTS" id="PR00401">
    <property type="entry name" value="SH2DOMAIN"/>
</dbReference>
<feature type="compositionally biased region" description="Polar residues" evidence="3">
    <location>
        <begin position="58"/>
        <end position="71"/>
    </location>
</feature>
<accession>A0A8J4TI31</accession>
<organism evidence="5 6">
    <name type="scientific">Paragonimus heterotremus</name>
    <dbReference type="NCBI Taxonomy" id="100268"/>
    <lineage>
        <taxon>Eukaryota</taxon>
        <taxon>Metazoa</taxon>
        <taxon>Spiralia</taxon>
        <taxon>Lophotrochozoa</taxon>
        <taxon>Platyhelminthes</taxon>
        <taxon>Trematoda</taxon>
        <taxon>Digenea</taxon>
        <taxon>Plagiorchiida</taxon>
        <taxon>Troglotremata</taxon>
        <taxon>Troglotrematidae</taxon>
        <taxon>Paragonimus</taxon>
    </lineage>
</organism>
<feature type="compositionally biased region" description="Polar residues" evidence="3">
    <location>
        <begin position="356"/>
        <end position="366"/>
    </location>
</feature>
<dbReference type="PANTHER" id="PTHR19969:SF5">
    <property type="entry name" value="CRK-LIKE PROTEIN"/>
    <property type="match status" value="1"/>
</dbReference>